<gene>
    <name evidence="1" type="ORF">K435DRAFT_806182</name>
</gene>
<dbReference type="AlphaFoldDB" id="A0A4S8L932"/>
<keyword evidence="2" id="KW-1185">Reference proteome</keyword>
<proteinExistence type="predicted"/>
<evidence type="ECO:0000313" key="2">
    <source>
        <dbReference type="Proteomes" id="UP000297245"/>
    </source>
</evidence>
<organism evidence="1 2">
    <name type="scientific">Dendrothele bispora (strain CBS 962.96)</name>
    <dbReference type="NCBI Taxonomy" id="1314807"/>
    <lineage>
        <taxon>Eukaryota</taxon>
        <taxon>Fungi</taxon>
        <taxon>Dikarya</taxon>
        <taxon>Basidiomycota</taxon>
        <taxon>Agaricomycotina</taxon>
        <taxon>Agaricomycetes</taxon>
        <taxon>Agaricomycetidae</taxon>
        <taxon>Agaricales</taxon>
        <taxon>Agaricales incertae sedis</taxon>
        <taxon>Dendrothele</taxon>
    </lineage>
</organism>
<evidence type="ECO:0000313" key="1">
    <source>
        <dbReference type="EMBL" id="THU85081.1"/>
    </source>
</evidence>
<accession>A0A4S8L932</accession>
<protein>
    <submittedName>
        <fullName evidence="1">Uncharacterized protein</fullName>
    </submittedName>
</protein>
<dbReference type="Proteomes" id="UP000297245">
    <property type="component" value="Unassembled WGS sequence"/>
</dbReference>
<dbReference type="EMBL" id="ML179566">
    <property type="protein sequence ID" value="THU85081.1"/>
    <property type="molecule type" value="Genomic_DNA"/>
</dbReference>
<reference evidence="1 2" key="1">
    <citation type="journal article" date="2019" name="Nat. Ecol. Evol.">
        <title>Megaphylogeny resolves global patterns of mushroom evolution.</title>
        <authorList>
            <person name="Varga T."/>
            <person name="Krizsan K."/>
            <person name="Foldi C."/>
            <person name="Dima B."/>
            <person name="Sanchez-Garcia M."/>
            <person name="Sanchez-Ramirez S."/>
            <person name="Szollosi G.J."/>
            <person name="Szarkandi J.G."/>
            <person name="Papp V."/>
            <person name="Albert L."/>
            <person name="Andreopoulos W."/>
            <person name="Angelini C."/>
            <person name="Antonin V."/>
            <person name="Barry K.W."/>
            <person name="Bougher N.L."/>
            <person name="Buchanan P."/>
            <person name="Buyck B."/>
            <person name="Bense V."/>
            <person name="Catcheside P."/>
            <person name="Chovatia M."/>
            <person name="Cooper J."/>
            <person name="Damon W."/>
            <person name="Desjardin D."/>
            <person name="Finy P."/>
            <person name="Geml J."/>
            <person name="Haridas S."/>
            <person name="Hughes K."/>
            <person name="Justo A."/>
            <person name="Karasinski D."/>
            <person name="Kautmanova I."/>
            <person name="Kiss B."/>
            <person name="Kocsube S."/>
            <person name="Kotiranta H."/>
            <person name="LaButti K.M."/>
            <person name="Lechner B.E."/>
            <person name="Liimatainen K."/>
            <person name="Lipzen A."/>
            <person name="Lukacs Z."/>
            <person name="Mihaltcheva S."/>
            <person name="Morgado L.N."/>
            <person name="Niskanen T."/>
            <person name="Noordeloos M.E."/>
            <person name="Ohm R.A."/>
            <person name="Ortiz-Santana B."/>
            <person name="Ovrebo C."/>
            <person name="Racz N."/>
            <person name="Riley R."/>
            <person name="Savchenko A."/>
            <person name="Shiryaev A."/>
            <person name="Soop K."/>
            <person name="Spirin V."/>
            <person name="Szebenyi C."/>
            <person name="Tomsovsky M."/>
            <person name="Tulloss R.E."/>
            <person name="Uehling J."/>
            <person name="Grigoriev I.V."/>
            <person name="Vagvolgyi C."/>
            <person name="Papp T."/>
            <person name="Martin F.M."/>
            <person name="Miettinen O."/>
            <person name="Hibbett D.S."/>
            <person name="Nagy L.G."/>
        </authorList>
    </citation>
    <scope>NUCLEOTIDE SEQUENCE [LARGE SCALE GENOMIC DNA]</scope>
    <source>
        <strain evidence="1 2">CBS 962.96</strain>
    </source>
</reference>
<sequence length="219" mass="25523">MSNWMRERLRHFEEEEYCRSSSNEKKKSQKHINHDLVSSVSNSLSMVYLIDKLRVWRVLKRFPMRPYESLSGFHIVTATASPKRNHCSCGETVGIKMDVIIDRDACRIIQRPAAYWTIQNSGVTVIYSHINGRMNLDNTRNFEGKDWQQGQEREEENMMQKAKTFGGEHYGAGRKSNDCTLKLDLLRGGREGFLNLEEKMKSSFKTRSTLHILRLFSVQ</sequence>
<name>A0A4S8L932_DENBC</name>